<feature type="transmembrane region" description="Helical" evidence="2">
    <location>
        <begin position="265"/>
        <end position="285"/>
    </location>
</feature>
<feature type="transmembrane region" description="Helical" evidence="2">
    <location>
        <begin position="68"/>
        <end position="93"/>
    </location>
</feature>
<protein>
    <submittedName>
        <fullName evidence="4">Permease of the drug/metabolite transporter (DMT) superfamily</fullName>
    </submittedName>
</protein>
<dbReference type="AlphaFoldDB" id="A0A1M5N853"/>
<evidence type="ECO:0000313" key="4">
    <source>
        <dbReference type="EMBL" id="SHG85193.1"/>
    </source>
</evidence>
<feature type="transmembrane region" description="Helical" evidence="2">
    <location>
        <begin position="209"/>
        <end position="231"/>
    </location>
</feature>
<feature type="transmembrane region" description="Helical" evidence="2">
    <location>
        <begin position="129"/>
        <end position="147"/>
    </location>
</feature>
<dbReference type="Pfam" id="PF00892">
    <property type="entry name" value="EamA"/>
    <property type="match status" value="2"/>
</dbReference>
<dbReference type="InterPro" id="IPR000620">
    <property type="entry name" value="EamA_dom"/>
</dbReference>
<feature type="transmembrane region" description="Helical" evidence="2">
    <location>
        <begin position="291"/>
        <end position="308"/>
    </location>
</feature>
<feature type="transmembrane region" description="Helical" evidence="2">
    <location>
        <begin position="179"/>
        <end position="197"/>
    </location>
</feature>
<dbReference type="Gene3D" id="1.10.3730.20">
    <property type="match status" value="1"/>
</dbReference>
<proteinExistence type="predicted"/>
<feature type="compositionally biased region" description="Low complexity" evidence="1">
    <location>
        <begin position="7"/>
        <end position="18"/>
    </location>
</feature>
<evidence type="ECO:0000256" key="1">
    <source>
        <dbReference type="SAM" id="MobiDB-lite"/>
    </source>
</evidence>
<evidence type="ECO:0000313" key="5">
    <source>
        <dbReference type="Proteomes" id="UP000190675"/>
    </source>
</evidence>
<evidence type="ECO:0000256" key="2">
    <source>
        <dbReference type="SAM" id="Phobius"/>
    </source>
</evidence>
<dbReference type="InterPro" id="IPR037185">
    <property type="entry name" value="EmrE-like"/>
</dbReference>
<reference evidence="4 5" key="1">
    <citation type="submission" date="2016-11" db="EMBL/GenBank/DDBJ databases">
        <authorList>
            <person name="Jaros S."/>
            <person name="Januszkiewicz K."/>
            <person name="Wedrychowicz H."/>
        </authorList>
    </citation>
    <scope>NUCLEOTIDE SEQUENCE [LARGE SCALE GENOMIC DNA]</scope>
    <source>
        <strain evidence="4 5">GAS242</strain>
    </source>
</reference>
<dbReference type="OrthoDB" id="9815809at2"/>
<feature type="domain" description="EamA" evidence="3">
    <location>
        <begin position="180"/>
        <end position="303"/>
    </location>
</feature>
<organism evidence="4 5">
    <name type="scientific">Bradyrhizobium erythrophlei</name>
    <dbReference type="NCBI Taxonomy" id="1437360"/>
    <lineage>
        <taxon>Bacteria</taxon>
        <taxon>Pseudomonadati</taxon>
        <taxon>Pseudomonadota</taxon>
        <taxon>Alphaproteobacteria</taxon>
        <taxon>Hyphomicrobiales</taxon>
        <taxon>Nitrobacteraceae</taxon>
        <taxon>Bradyrhizobium</taxon>
    </lineage>
</organism>
<keyword evidence="2" id="KW-0812">Transmembrane</keyword>
<sequence length="329" mass="35069">MTPPPAAAARLDSAASPLPEKKSAKRTAPARADRPFRGIALILASTVFLGASDVTAKYLSATLPSIEIAWIRFVVFALIMSPAMLPGSPLFALHSQRPGFQLMRGVALLGSSLFFISGLRFLPIAEASATGFVSPLFVTALSIVFLGERVGARRWIATALGLIGVLVILRPGSGAFHPAAFFPIVSALAWACTLVMTRMMSGKEHALTTMTYSSIAGVGVLCVLVPFVWVAPSWHDILFGIVIGVASTAGQWIVVLAFRYADASVLAPFSYTQLLWVSILGFVIFGEVPDIWTVTGAVFIVGSGLYTAHRERIRRSQLLALDGELSPNP</sequence>
<dbReference type="SUPFAM" id="SSF103481">
    <property type="entry name" value="Multidrug resistance efflux transporter EmrE"/>
    <property type="match status" value="2"/>
</dbReference>
<feature type="region of interest" description="Disordered" evidence="1">
    <location>
        <begin position="1"/>
        <end position="30"/>
    </location>
</feature>
<dbReference type="GO" id="GO:0016020">
    <property type="term" value="C:membrane"/>
    <property type="evidence" value="ECO:0007669"/>
    <property type="project" value="InterPro"/>
</dbReference>
<feature type="domain" description="EamA" evidence="3">
    <location>
        <begin position="37"/>
        <end position="169"/>
    </location>
</feature>
<feature type="transmembrane region" description="Helical" evidence="2">
    <location>
        <begin position="105"/>
        <end position="123"/>
    </location>
</feature>
<feature type="transmembrane region" description="Helical" evidence="2">
    <location>
        <begin position="154"/>
        <end position="173"/>
    </location>
</feature>
<keyword evidence="2" id="KW-0472">Membrane</keyword>
<feature type="transmembrane region" description="Helical" evidence="2">
    <location>
        <begin position="237"/>
        <end position="258"/>
    </location>
</feature>
<keyword evidence="2" id="KW-1133">Transmembrane helix</keyword>
<dbReference type="Proteomes" id="UP000190675">
    <property type="component" value="Chromosome I"/>
</dbReference>
<gene>
    <name evidence="4" type="ORF">SAMN05444169_4448</name>
</gene>
<name>A0A1M5N853_9BRAD</name>
<evidence type="ECO:0000259" key="3">
    <source>
        <dbReference type="Pfam" id="PF00892"/>
    </source>
</evidence>
<dbReference type="EMBL" id="LT670818">
    <property type="protein sequence ID" value="SHG85193.1"/>
    <property type="molecule type" value="Genomic_DNA"/>
</dbReference>
<dbReference type="PANTHER" id="PTHR22911">
    <property type="entry name" value="ACYL-MALONYL CONDENSING ENZYME-RELATED"/>
    <property type="match status" value="1"/>
</dbReference>
<dbReference type="PANTHER" id="PTHR22911:SF103">
    <property type="entry name" value="BLR2811 PROTEIN"/>
    <property type="match status" value="1"/>
</dbReference>
<feature type="transmembrane region" description="Helical" evidence="2">
    <location>
        <begin position="36"/>
        <end position="56"/>
    </location>
</feature>
<accession>A0A1M5N853</accession>